<dbReference type="Proteomes" id="UP000198820">
    <property type="component" value="Unassembled WGS sequence"/>
</dbReference>
<dbReference type="PANTHER" id="PTHR43689:SF8">
    <property type="entry name" value="ALPHA_BETA-HYDROLASES SUPERFAMILY PROTEIN"/>
    <property type="match status" value="1"/>
</dbReference>
<dbReference type="GO" id="GO:0016787">
    <property type="term" value="F:hydrolase activity"/>
    <property type="evidence" value="ECO:0007669"/>
    <property type="project" value="UniProtKB-KW"/>
</dbReference>
<dbReference type="AlphaFoldDB" id="A0A1H3VYN4"/>
<dbReference type="PANTHER" id="PTHR43689">
    <property type="entry name" value="HYDROLASE"/>
    <property type="match status" value="1"/>
</dbReference>
<reference evidence="2 3" key="1">
    <citation type="submission" date="2016-10" db="EMBL/GenBank/DDBJ databases">
        <authorList>
            <person name="de Groot N.N."/>
        </authorList>
    </citation>
    <scope>NUCLEOTIDE SEQUENCE [LARGE SCALE GENOMIC DNA]</scope>
    <source>
        <strain evidence="2 3">DSM 23581</strain>
    </source>
</reference>
<dbReference type="InterPro" id="IPR000073">
    <property type="entry name" value="AB_hydrolase_1"/>
</dbReference>
<keyword evidence="3" id="KW-1185">Reference proteome</keyword>
<evidence type="ECO:0000313" key="2">
    <source>
        <dbReference type="EMBL" id="SDZ79927.1"/>
    </source>
</evidence>
<dbReference type="Gene3D" id="3.40.50.1820">
    <property type="entry name" value="alpha/beta hydrolase"/>
    <property type="match status" value="1"/>
</dbReference>
<feature type="domain" description="AB hydrolase-1" evidence="1">
    <location>
        <begin position="31"/>
        <end position="149"/>
    </location>
</feature>
<keyword evidence="2" id="KW-0378">Hydrolase</keyword>
<proteinExistence type="predicted"/>
<dbReference type="EMBL" id="FNQF01000001">
    <property type="protein sequence ID" value="SDZ79927.1"/>
    <property type="molecule type" value="Genomic_DNA"/>
</dbReference>
<evidence type="ECO:0000313" key="3">
    <source>
        <dbReference type="Proteomes" id="UP000198820"/>
    </source>
</evidence>
<accession>A0A1H3VYN4</accession>
<protein>
    <submittedName>
        <fullName evidence="2">Alpha/beta hydrolase fold</fullName>
    </submittedName>
</protein>
<dbReference type="RefSeq" id="WP_093238545.1">
    <property type="nucleotide sequence ID" value="NZ_FNQF01000001.1"/>
</dbReference>
<sequence>MIKKNAQIEGQNGKPILIDYTYSKRFTNQEIVIFCHGYKGFKDWGAWHLIAEAFAEKGIAFLKFNFSHYGGTPESPSTFEDLEAFGQDNYSKQLNDLGLVIDWVEREFATNPHIHHKKLNLIGHSRGGGIVYLKAAEDKRIQKVISWSSVADFKERFPKGDDFEEWKGKGVYHVKNGRTGQMMPHYFQFFEDFQANEKRLSILEQAKNLQQTALIVHGTSDEAVNLNEANRLAEVIPNSEMHFIKDANHVYSMKHPFEASVLPKQTQELIKVSVDFILENSN</sequence>
<dbReference type="InterPro" id="IPR029058">
    <property type="entry name" value="AB_hydrolase_fold"/>
</dbReference>
<dbReference type="Pfam" id="PF00561">
    <property type="entry name" value="Abhydrolase_1"/>
    <property type="match status" value="1"/>
</dbReference>
<dbReference type="SUPFAM" id="SSF53474">
    <property type="entry name" value="alpha/beta-Hydrolases"/>
    <property type="match status" value="1"/>
</dbReference>
<evidence type="ECO:0000259" key="1">
    <source>
        <dbReference type="Pfam" id="PF00561"/>
    </source>
</evidence>
<dbReference type="STRING" id="908615.SAMN05421540_101344"/>
<gene>
    <name evidence="2" type="ORF">SAMN05421540_101344</name>
</gene>
<organism evidence="2 3">
    <name type="scientific">Psychroflexus halocasei</name>
    <dbReference type="NCBI Taxonomy" id="908615"/>
    <lineage>
        <taxon>Bacteria</taxon>
        <taxon>Pseudomonadati</taxon>
        <taxon>Bacteroidota</taxon>
        <taxon>Flavobacteriia</taxon>
        <taxon>Flavobacteriales</taxon>
        <taxon>Flavobacteriaceae</taxon>
        <taxon>Psychroflexus</taxon>
    </lineage>
</organism>
<name>A0A1H3VYN4_9FLAO</name>